<proteinExistence type="predicted"/>
<dbReference type="InterPro" id="IPR014710">
    <property type="entry name" value="RmlC-like_jellyroll"/>
</dbReference>
<dbReference type="AlphaFoldDB" id="A0AAJ6NT25"/>
<evidence type="ECO:0000313" key="2">
    <source>
        <dbReference type="EMBL" id="WGV26200.1"/>
    </source>
</evidence>
<dbReference type="InterPro" id="IPR053146">
    <property type="entry name" value="QDO-like"/>
</dbReference>
<dbReference type="EMBL" id="CP124543">
    <property type="protein sequence ID" value="WGV26200.1"/>
    <property type="molecule type" value="Genomic_DNA"/>
</dbReference>
<evidence type="ECO:0000259" key="1">
    <source>
        <dbReference type="Pfam" id="PF07883"/>
    </source>
</evidence>
<organism evidence="2 3">
    <name type="scientific">Halotia branconii CENA392</name>
    <dbReference type="NCBI Taxonomy" id="1539056"/>
    <lineage>
        <taxon>Bacteria</taxon>
        <taxon>Bacillati</taxon>
        <taxon>Cyanobacteriota</taxon>
        <taxon>Cyanophyceae</taxon>
        <taxon>Nostocales</taxon>
        <taxon>Nodulariaceae</taxon>
        <taxon>Halotia</taxon>
    </lineage>
</organism>
<keyword evidence="3" id="KW-1185">Reference proteome</keyword>
<accession>A0AAJ6NT25</accession>
<name>A0AAJ6NT25_9CYAN</name>
<dbReference type="KEGG" id="hbq:QI031_01400"/>
<reference evidence="2 3" key="1">
    <citation type="journal article" date="2023" name="Limnol Oceanogr Lett">
        <title>Environmental adaptations by the intertidal Antarctic cyanobacterium Halotia branconii CENA392 as revealed using long-read genome sequencing.</title>
        <authorList>
            <person name="Dextro R.B."/>
            <person name="Delbaje E."/>
            <person name="Freitas P.N.N."/>
            <person name="Geraldes V."/>
            <person name="Pinto E."/>
            <person name="Long P.F."/>
            <person name="Fiore M.F."/>
        </authorList>
    </citation>
    <scope>NUCLEOTIDE SEQUENCE [LARGE SCALE GENOMIC DNA]</scope>
    <source>
        <strain evidence="2 3">CENA392</strain>
    </source>
</reference>
<dbReference type="Gene3D" id="2.60.120.10">
    <property type="entry name" value="Jelly Rolls"/>
    <property type="match status" value="1"/>
</dbReference>
<dbReference type="InterPro" id="IPR013096">
    <property type="entry name" value="Cupin_2"/>
</dbReference>
<dbReference type="SUPFAM" id="SSF51182">
    <property type="entry name" value="RmlC-like cupins"/>
    <property type="match status" value="1"/>
</dbReference>
<evidence type="ECO:0000313" key="3">
    <source>
        <dbReference type="Proteomes" id="UP001223520"/>
    </source>
</evidence>
<feature type="domain" description="Cupin type-2" evidence="1">
    <location>
        <begin position="50"/>
        <end position="117"/>
    </location>
</feature>
<gene>
    <name evidence="2" type="ORF">QI031_01400</name>
</gene>
<dbReference type="Proteomes" id="UP001223520">
    <property type="component" value="Chromosome"/>
</dbReference>
<dbReference type="PANTHER" id="PTHR36440">
    <property type="entry name" value="PUTATIVE (AFU_ORTHOLOGUE AFUA_8G07350)-RELATED"/>
    <property type="match status" value="1"/>
</dbReference>
<dbReference type="InterPro" id="IPR011051">
    <property type="entry name" value="RmlC_Cupin_sf"/>
</dbReference>
<dbReference type="RefSeq" id="WP_281483455.1">
    <property type="nucleotide sequence ID" value="NZ_CP124543.1"/>
</dbReference>
<dbReference type="Pfam" id="PF07883">
    <property type="entry name" value="Cupin_2"/>
    <property type="match status" value="1"/>
</dbReference>
<protein>
    <submittedName>
        <fullName evidence="2">Cupin domain-containing protein</fullName>
    </submittedName>
</protein>
<dbReference type="PANTHER" id="PTHR36440:SF1">
    <property type="entry name" value="PUTATIVE (AFU_ORTHOLOGUE AFUA_8G07350)-RELATED"/>
    <property type="match status" value="1"/>
</dbReference>
<sequence length="199" mass="22202">MTTSKSYKDLSVLRESLILSKQIVNPVTGDRMTIICSSADSNGEYLKIQFDLPPGAKGSPLHYHGSMRETFEVISGSLTMELGKKRNKKILRSGNKVNVYPGMHHSFWNESDDWVTFISEMYPAGNFEQFITAWYGLGIDGKVNQDGVPTNLLQLALIVQKSDTTIVGQSPFIQKLVLNGLAKIGQILKVDRTLAKYWS</sequence>